<feature type="compositionally biased region" description="Polar residues" evidence="2">
    <location>
        <begin position="531"/>
        <end position="547"/>
    </location>
</feature>
<dbReference type="InterPro" id="IPR007483">
    <property type="entry name" value="Hamartin"/>
</dbReference>
<evidence type="ECO:0000313" key="4">
    <source>
        <dbReference type="Proteomes" id="UP000250043"/>
    </source>
</evidence>
<dbReference type="Proteomes" id="UP000250043">
    <property type="component" value="Unassembled WGS sequence"/>
</dbReference>
<keyword evidence="1" id="KW-0175">Coiled coil</keyword>
<dbReference type="AlphaFoldDB" id="A0A8E2J789"/>
<feature type="coiled-coil region" evidence="1">
    <location>
        <begin position="684"/>
        <end position="757"/>
    </location>
</feature>
<feature type="region of interest" description="Disordered" evidence="2">
    <location>
        <begin position="469"/>
        <end position="496"/>
    </location>
</feature>
<feature type="region of interest" description="Disordered" evidence="2">
    <location>
        <begin position="531"/>
        <end position="560"/>
    </location>
</feature>
<evidence type="ECO:0000256" key="1">
    <source>
        <dbReference type="SAM" id="Coils"/>
    </source>
</evidence>
<reference evidence="3 4" key="1">
    <citation type="submission" date="2016-07" db="EMBL/GenBank/DDBJ databases">
        <title>Draft genome of the white-rot fungus Obba rivulosa 3A-2.</title>
        <authorList>
            <consortium name="DOE Joint Genome Institute"/>
            <person name="Miettinen O."/>
            <person name="Riley R."/>
            <person name="Acob R."/>
            <person name="Barry K."/>
            <person name="Cullen D."/>
            <person name="De Vries R."/>
            <person name="Hainaut M."/>
            <person name="Hatakka A."/>
            <person name="Henrissat B."/>
            <person name="Hilden K."/>
            <person name="Kuo R."/>
            <person name="Labutti K."/>
            <person name="Lipzen A."/>
            <person name="Makela M.R."/>
            <person name="Sandor L."/>
            <person name="Spatafora J.W."/>
            <person name="Grigoriev I.V."/>
            <person name="Hibbett D.S."/>
        </authorList>
    </citation>
    <scope>NUCLEOTIDE SEQUENCE [LARGE SCALE GENOMIC DNA]</scope>
    <source>
        <strain evidence="3 4">3A-2</strain>
    </source>
</reference>
<dbReference type="GO" id="GO:0051726">
    <property type="term" value="P:regulation of cell cycle"/>
    <property type="evidence" value="ECO:0007669"/>
    <property type="project" value="TreeGrafter"/>
</dbReference>
<dbReference type="GO" id="GO:0033596">
    <property type="term" value="C:TSC1-TSC2 complex"/>
    <property type="evidence" value="ECO:0007669"/>
    <property type="project" value="TreeGrafter"/>
</dbReference>
<feature type="compositionally biased region" description="Basic and acidic residues" evidence="2">
    <location>
        <begin position="469"/>
        <end position="479"/>
    </location>
</feature>
<sequence>MAADLSRQLRLLLESSPDAPTLPILLAQVDHFVNEVSSSPSRVEQLRELEDELQSIHDEVIDHVVLWHTETFLAVLHRLRPVLSSTALISAWFELVLRPALREPRLSILAVEQAKEVIIAALDVAPGDSEEKAREREKVGEFRRRLLDFYLLDAFNESSGEDVLEWVDLDEEERERKTCWKANLEDVLVRMGLEKPQDFFTELYRCFVHPSSRLQLLMLLSVYTSHLSFPPHAPILAAHPLLQSLLHSLLLDNSSTVATILFTTLTKLLPILAVRASDHLKRILPFLLVALARGICWPTRRATHHVLPEIDCLLDDTALDRGVDMDSLEDEPDKLSLPIREDIEWERLERTFDGRTTAAPSAHRYFTMLYYLFPCNVIRFLRWPVRYLIDVSFDTIYAVGWDVALDEDKIRSKAEPLLRGHILHPLLIWRGAAEELSKTDFWSEYDVSRIVAECTMLDVRNAAVGMREHTQAQMHDRARAVTRPPSIERSPSPGPATVDVAVTDATVTASPIPDASSPTIPPSSPVLTIASGSSTPDQATIHPTQRRSPGYSASFADSARGQSTIRVSLQDMLVTSMALKSGMDVEIEHPTPGWSAALFPRRTRSSSHGPDSTDGGSVRSAERQPSNLQGGADGEGEMPSHAAQAIAALQREALLLRNELNFEMWMTRENVKHIGRLYEDRVLSRTAEVERQGLHNKLREYKAEVSRLQRELKEHKDQATTLKNQYMDWNRKLQDKLSELRNEKKAWQAEAAAMRAADKEAKDTFAAQGKLLAEAVQREFQLETKIKEDAHKVDRLHDYERQIDQLITLQRLWELDVQKLNDQAEYLQAFTSKYRKMELSLDSHEKIGAEMEENARIARRRVESLEAQLAVSQKQVEAARRDVAVSSEAAPGSEYAKIREANRRLRDENSELREEVEEMKAMVELLKGQVRERIGLVGEERRASPLIAG</sequence>
<name>A0A8E2J789_9APHY</name>
<dbReference type="OrthoDB" id="28737at2759"/>
<organism evidence="3 4">
    <name type="scientific">Obba rivulosa</name>
    <dbReference type="NCBI Taxonomy" id="1052685"/>
    <lineage>
        <taxon>Eukaryota</taxon>
        <taxon>Fungi</taxon>
        <taxon>Dikarya</taxon>
        <taxon>Basidiomycota</taxon>
        <taxon>Agaricomycotina</taxon>
        <taxon>Agaricomycetes</taxon>
        <taxon>Polyporales</taxon>
        <taxon>Gelatoporiaceae</taxon>
        <taxon>Obba</taxon>
    </lineage>
</organism>
<dbReference type="PANTHER" id="PTHR15154:SF2">
    <property type="entry name" value="HAMARTIN"/>
    <property type="match status" value="1"/>
</dbReference>
<dbReference type="EMBL" id="KV722339">
    <property type="protein sequence ID" value="OCH94972.1"/>
    <property type="molecule type" value="Genomic_DNA"/>
</dbReference>
<protein>
    <recommendedName>
        <fullName evidence="5">Hamartin</fullName>
    </recommendedName>
</protein>
<evidence type="ECO:0008006" key="5">
    <source>
        <dbReference type="Google" id="ProtNLM"/>
    </source>
</evidence>
<evidence type="ECO:0000313" key="3">
    <source>
        <dbReference type="EMBL" id="OCH94972.1"/>
    </source>
</evidence>
<feature type="region of interest" description="Disordered" evidence="2">
    <location>
        <begin position="591"/>
        <end position="640"/>
    </location>
</feature>
<gene>
    <name evidence="3" type="ORF">OBBRIDRAFT_788715</name>
</gene>
<dbReference type="PANTHER" id="PTHR15154">
    <property type="entry name" value="HAMARTIN"/>
    <property type="match status" value="1"/>
</dbReference>
<accession>A0A8E2J789</accession>
<evidence type="ECO:0000256" key="2">
    <source>
        <dbReference type="SAM" id="MobiDB-lite"/>
    </source>
</evidence>
<dbReference type="GO" id="GO:0032007">
    <property type="term" value="P:negative regulation of TOR signaling"/>
    <property type="evidence" value="ECO:0007669"/>
    <property type="project" value="TreeGrafter"/>
</dbReference>
<feature type="coiled-coil region" evidence="1">
    <location>
        <begin position="848"/>
        <end position="929"/>
    </location>
</feature>
<proteinExistence type="predicted"/>
<keyword evidence="4" id="KW-1185">Reference proteome</keyword>